<dbReference type="SUPFAM" id="SSF55347">
    <property type="entry name" value="Glyceraldehyde-3-phosphate dehydrogenase-like, C-terminal domain"/>
    <property type="match status" value="1"/>
</dbReference>
<dbReference type="OrthoDB" id="9800252at2"/>
<accession>A0A368P1Y5</accession>
<feature type="domain" description="Gfo/Idh/MocA-like oxidoreductase N-terminal" evidence="1">
    <location>
        <begin position="3"/>
        <end position="126"/>
    </location>
</feature>
<dbReference type="RefSeq" id="WP_060717568.1">
    <property type="nucleotide sequence ID" value="NZ_CP055266.1"/>
</dbReference>
<dbReference type="PANTHER" id="PTHR43708:SF8">
    <property type="entry name" value="OXIDOREDUCTASE"/>
    <property type="match status" value="1"/>
</dbReference>
<reference evidence="3 4" key="1">
    <citation type="submission" date="2018-08" db="EMBL/GenBank/DDBJ databases">
        <title>Genome sequencing of Agrobacterium vitis strain ICMP 10754.</title>
        <authorList>
            <person name="Visnovsky S.B."/>
            <person name="Pitman A.R."/>
        </authorList>
    </citation>
    <scope>NUCLEOTIDE SEQUENCE [LARGE SCALE GENOMIC DNA]</scope>
    <source>
        <strain evidence="3 4">ICMP 10754</strain>
    </source>
</reference>
<dbReference type="EMBL" id="QUSG01000002">
    <property type="protein sequence ID" value="KAA3530383.1"/>
    <property type="molecule type" value="Genomic_DNA"/>
</dbReference>
<evidence type="ECO:0000313" key="4">
    <source>
        <dbReference type="Proteomes" id="UP000436911"/>
    </source>
</evidence>
<comment type="caution">
    <text evidence="3">The sequence shown here is derived from an EMBL/GenBank/DDBJ whole genome shotgun (WGS) entry which is preliminary data.</text>
</comment>
<dbReference type="PANTHER" id="PTHR43708">
    <property type="entry name" value="CONSERVED EXPRESSED OXIDOREDUCTASE (EUROFUNG)"/>
    <property type="match status" value="1"/>
</dbReference>
<proteinExistence type="predicted"/>
<organism evidence="3 4">
    <name type="scientific">Agrobacterium vitis</name>
    <name type="common">Rhizobium vitis</name>
    <dbReference type="NCBI Taxonomy" id="373"/>
    <lineage>
        <taxon>Bacteria</taxon>
        <taxon>Pseudomonadati</taxon>
        <taxon>Pseudomonadota</taxon>
        <taxon>Alphaproteobacteria</taxon>
        <taxon>Hyphomicrobiales</taxon>
        <taxon>Rhizobiaceae</taxon>
        <taxon>Rhizobium/Agrobacterium group</taxon>
        <taxon>Agrobacterium</taxon>
    </lineage>
</organism>
<dbReference type="Gene3D" id="3.30.360.10">
    <property type="entry name" value="Dihydrodipicolinate Reductase, domain 2"/>
    <property type="match status" value="1"/>
</dbReference>
<dbReference type="Pfam" id="PF22725">
    <property type="entry name" value="GFO_IDH_MocA_C3"/>
    <property type="match status" value="1"/>
</dbReference>
<sequence>MQFKAVLCGCGAMAKGWLRAIADTPSLAERISIVGLVDVNVSAAEALAEEFGLEGAVTGNSLADVLEQTTPDLVFDVVIPAARFDIVSTALKAGCHVLSEKPMANSLEEAKALVNLAAETGRIHAVVQNRRFIQGVRRMRQFLDSGAIGELTAVHCDFFLAPHFGGFRDEMEHVLLLDMAIHTFDAARFVANRQPLAAYCVERNPQGSWYTHGASANAIFEFTDDVVFTYRGSWCAEGRRTSWESAWRLVGSRGMLTWDGEEMFEASIAADEPGLLRGYTTVNVSEDVAPGETHGHASVLESFIAAVAGGDPPETAGFDNINSLAMVFAAIESAQSGKRIDISASL</sequence>
<feature type="domain" description="GFO/IDH/MocA-like oxidoreductase" evidence="2">
    <location>
        <begin position="136"/>
        <end position="256"/>
    </location>
</feature>
<dbReference type="Proteomes" id="UP000436911">
    <property type="component" value="Unassembled WGS sequence"/>
</dbReference>
<evidence type="ECO:0000313" key="3">
    <source>
        <dbReference type="EMBL" id="KAA3530383.1"/>
    </source>
</evidence>
<evidence type="ECO:0000259" key="1">
    <source>
        <dbReference type="Pfam" id="PF01408"/>
    </source>
</evidence>
<dbReference type="Gene3D" id="3.40.50.720">
    <property type="entry name" value="NAD(P)-binding Rossmann-like Domain"/>
    <property type="match status" value="1"/>
</dbReference>
<name>A0A368P1Y5_AGRVI</name>
<dbReference type="InterPro" id="IPR051317">
    <property type="entry name" value="Gfo/Idh/MocA_oxidoreduct"/>
</dbReference>
<protein>
    <submittedName>
        <fullName evidence="3">Gfo/Idh/MocA family oxidoreductase</fullName>
    </submittedName>
</protein>
<dbReference type="InterPro" id="IPR036291">
    <property type="entry name" value="NAD(P)-bd_dom_sf"/>
</dbReference>
<dbReference type="InterPro" id="IPR000683">
    <property type="entry name" value="Gfo/Idh/MocA-like_OxRdtase_N"/>
</dbReference>
<gene>
    <name evidence="3" type="ORF">DXT89_04380</name>
</gene>
<dbReference type="Pfam" id="PF01408">
    <property type="entry name" value="GFO_IDH_MocA"/>
    <property type="match status" value="1"/>
</dbReference>
<dbReference type="GO" id="GO:0000166">
    <property type="term" value="F:nucleotide binding"/>
    <property type="evidence" value="ECO:0007669"/>
    <property type="project" value="InterPro"/>
</dbReference>
<dbReference type="InterPro" id="IPR055170">
    <property type="entry name" value="GFO_IDH_MocA-like_dom"/>
</dbReference>
<evidence type="ECO:0000259" key="2">
    <source>
        <dbReference type="Pfam" id="PF22725"/>
    </source>
</evidence>
<dbReference type="SUPFAM" id="SSF51735">
    <property type="entry name" value="NAD(P)-binding Rossmann-fold domains"/>
    <property type="match status" value="1"/>
</dbReference>
<dbReference type="AlphaFoldDB" id="A0A368P1Y5"/>
<dbReference type="GeneID" id="60680568"/>